<dbReference type="InterPro" id="IPR002317">
    <property type="entry name" value="Ser-tRNA-ligase_type_1"/>
</dbReference>
<dbReference type="PROSITE" id="PS50862">
    <property type="entry name" value="AA_TRNA_LIGASE_II"/>
    <property type="match status" value="1"/>
</dbReference>
<dbReference type="InterPro" id="IPR045864">
    <property type="entry name" value="aa-tRNA-synth_II/BPL/LPL"/>
</dbReference>
<comment type="similarity">
    <text evidence="3">Belongs to the class-II aminoacyl-tRNA synthetase family. Type-1 seryl-tRNA synthetase subfamily.</text>
</comment>
<comment type="pathway">
    <text evidence="2">Aminoacyl-tRNA biosynthesis; selenocysteinyl-tRNA(Sec) biosynthesis; L-seryl-tRNA(Sec) from L-serine and tRNA(Sec): step 1/1.</text>
</comment>
<comment type="catalytic activity">
    <reaction evidence="14">
        <text>tRNA(Sec) + L-serine + ATP = L-seryl-tRNA(Sec) + AMP + diphosphate + H(+)</text>
        <dbReference type="Rhea" id="RHEA:42580"/>
        <dbReference type="Rhea" id="RHEA-COMP:9742"/>
        <dbReference type="Rhea" id="RHEA-COMP:10128"/>
        <dbReference type="ChEBI" id="CHEBI:15378"/>
        <dbReference type="ChEBI" id="CHEBI:30616"/>
        <dbReference type="ChEBI" id="CHEBI:33019"/>
        <dbReference type="ChEBI" id="CHEBI:33384"/>
        <dbReference type="ChEBI" id="CHEBI:78442"/>
        <dbReference type="ChEBI" id="CHEBI:78533"/>
        <dbReference type="ChEBI" id="CHEBI:456215"/>
        <dbReference type="EC" id="6.1.1.11"/>
    </reaction>
</comment>
<name>A0AA35TUD9_GEOBA</name>
<evidence type="ECO:0000256" key="2">
    <source>
        <dbReference type="ARBA" id="ARBA00005045"/>
    </source>
</evidence>
<dbReference type="InterPro" id="IPR002314">
    <property type="entry name" value="aa-tRNA-synt_IIb"/>
</dbReference>
<organism evidence="20 21">
    <name type="scientific">Geodia barretti</name>
    <name type="common">Barrett's horny sponge</name>
    <dbReference type="NCBI Taxonomy" id="519541"/>
    <lineage>
        <taxon>Eukaryota</taxon>
        <taxon>Metazoa</taxon>
        <taxon>Porifera</taxon>
        <taxon>Demospongiae</taxon>
        <taxon>Heteroscleromorpha</taxon>
        <taxon>Tetractinellida</taxon>
        <taxon>Astrophorina</taxon>
        <taxon>Geodiidae</taxon>
        <taxon>Geodia</taxon>
    </lineage>
</organism>
<dbReference type="PIRSF" id="PIRSF001529">
    <property type="entry name" value="Ser-tRNA-synth_IIa"/>
    <property type="match status" value="1"/>
</dbReference>
<evidence type="ECO:0000256" key="17">
    <source>
        <dbReference type="PIRSR" id="PIRSR001529-2"/>
    </source>
</evidence>
<accession>A0AA35TUD9</accession>
<evidence type="ECO:0000313" key="21">
    <source>
        <dbReference type="Proteomes" id="UP001174909"/>
    </source>
</evidence>
<dbReference type="Gene3D" id="3.30.930.10">
    <property type="entry name" value="Bira Bifunctional Protein, Domain 2"/>
    <property type="match status" value="1"/>
</dbReference>
<evidence type="ECO:0000256" key="14">
    <source>
        <dbReference type="ARBA" id="ARBA00047929"/>
    </source>
</evidence>
<dbReference type="InterPro" id="IPR010978">
    <property type="entry name" value="tRNA-bd_arm"/>
</dbReference>
<evidence type="ECO:0000259" key="19">
    <source>
        <dbReference type="PROSITE" id="PS50862"/>
    </source>
</evidence>
<evidence type="ECO:0000313" key="20">
    <source>
        <dbReference type="EMBL" id="CAI8054635.1"/>
    </source>
</evidence>
<keyword evidence="5" id="KW-0963">Cytoplasm</keyword>
<evidence type="ECO:0000256" key="3">
    <source>
        <dbReference type="ARBA" id="ARBA00010728"/>
    </source>
</evidence>
<feature type="binding site" evidence="16">
    <location>
        <position position="227"/>
    </location>
    <ligand>
        <name>L-serine</name>
        <dbReference type="ChEBI" id="CHEBI:33384"/>
    </ligand>
</feature>
<dbReference type="PANTHER" id="PTHR43697:SF1">
    <property type="entry name" value="SERINE--TRNA LIGASE"/>
    <property type="match status" value="1"/>
</dbReference>
<feature type="binding site" evidence="17">
    <location>
        <begin position="274"/>
        <end position="277"/>
    </location>
    <ligand>
        <name>ATP</name>
        <dbReference type="ChEBI" id="CHEBI:30616"/>
    </ligand>
</feature>
<dbReference type="SUPFAM" id="SSF46589">
    <property type="entry name" value="tRNA-binding arm"/>
    <property type="match status" value="1"/>
</dbReference>
<dbReference type="HAMAP" id="MF_00176">
    <property type="entry name" value="Ser_tRNA_synth_type1"/>
    <property type="match status" value="1"/>
</dbReference>
<keyword evidence="9" id="KW-0648">Protein biosynthesis</keyword>
<evidence type="ECO:0000256" key="9">
    <source>
        <dbReference type="ARBA" id="ARBA00022917"/>
    </source>
</evidence>
<feature type="binding site" evidence="17">
    <location>
        <begin position="345"/>
        <end position="348"/>
    </location>
    <ligand>
        <name>ATP</name>
        <dbReference type="ChEBI" id="CHEBI:30616"/>
    </ligand>
</feature>
<evidence type="ECO:0000256" key="15">
    <source>
        <dbReference type="ARBA" id="ARBA00048823"/>
    </source>
</evidence>
<keyword evidence="18" id="KW-0175">Coiled coil</keyword>
<sequence length="420" mass="47539">MLSIEQIRQDTEAVREALARRGEEAPLESILSLDALRRSHLTEADDLRAKRNQVSREIGRMSERPAHLLEEMRQTGDRIKTLETQVKEAEASLEEELLKLPNLPLPDVPVGEDESGNRVIRTWGEPADFSFSPLPHWDLGESLGIIDLARGAKVSGSRFFTLTGQGAKLQRALISWMLDLHVQEHGFNEVYVPYMVRREVMQGSGNLPKFEDNLYHDEEDDLWLIPTAEVPLTGLHRDEILEPDALPMYYVAHSPSFRREKAAAGKDTRGIKRVHQFDKVELYKLVTPETSGEELEKLVRSAEEVCRRLNIPYRVLELCTGDIGFQSAKSFDLEMWAPGCGEWLEVSSCSNCTDFQARRANIRFRPQAGARPQYVHTLNGSGLALPRVLIAIMENYQQPDGSIRVPDVLQSYVGRESIDP</sequence>
<keyword evidence="10" id="KW-0030">Aminoacyl-tRNA synthetase</keyword>
<evidence type="ECO:0000256" key="4">
    <source>
        <dbReference type="ARBA" id="ARBA00012840"/>
    </source>
</evidence>
<evidence type="ECO:0000256" key="18">
    <source>
        <dbReference type="SAM" id="Coils"/>
    </source>
</evidence>
<dbReference type="Proteomes" id="UP001174909">
    <property type="component" value="Unassembled WGS sequence"/>
</dbReference>
<dbReference type="Pfam" id="PF02403">
    <property type="entry name" value="Seryl_tRNA_N"/>
    <property type="match status" value="1"/>
</dbReference>
<dbReference type="GO" id="GO:0006434">
    <property type="term" value="P:seryl-tRNA aminoacylation"/>
    <property type="evidence" value="ECO:0007669"/>
    <property type="project" value="InterPro"/>
</dbReference>
<dbReference type="AlphaFoldDB" id="A0AA35TUD9"/>
<evidence type="ECO:0000256" key="12">
    <source>
        <dbReference type="ARBA" id="ARBA00033352"/>
    </source>
</evidence>
<feature type="binding site" evidence="16">
    <location>
        <position position="258"/>
    </location>
    <ligand>
        <name>L-serine</name>
        <dbReference type="ChEBI" id="CHEBI:33384"/>
    </ligand>
</feature>
<evidence type="ECO:0000256" key="5">
    <source>
        <dbReference type="ARBA" id="ARBA00022490"/>
    </source>
</evidence>
<evidence type="ECO:0000256" key="13">
    <source>
        <dbReference type="ARBA" id="ARBA00039158"/>
    </source>
</evidence>
<feature type="binding site" evidence="16">
    <location>
        <position position="379"/>
    </location>
    <ligand>
        <name>L-serine</name>
        <dbReference type="ChEBI" id="CHEBI:33384"/>
    </ligand>
</feature>
<dbReference type="SUPFAM" id="SSF55681">
    <property type="entry name" value="Class II aaRS and biotin synthetases"/>
    <property type="match status" value="1"/>
</dbReference>
<comment type="subcellular location">
    <subcellularLocation>
        <location evidence="1">Cytoplasm</location>
    </subcellularLocation>
</comment>
<dbReference type="PRINTS" id="PR00981">
    <property type="entry name" value="TRNASYNTHSER"/>
</dbReference>
<reference evidence="20" key="1">
    <citation type="submission" date="2023-03" db="EMBL/GenBank/DDBJ databases">
        <authorList>
            <person name="Steffen K."/>
            <person name="Cardenas P."/>
        </authorList>
    </citation>
    <scope>NUCLEOTIDE SEQUENCE</scope>
</reference>
<dbReference type="InterPro" id="IPR042103">
    <property type="entry name" value="SerRS_1_N_sf"/>
</dbReference>
<evidence type="ECO:0000256" key="10">
    <source>
        <dbReference type="ARBA" id="ARBA00023146"/>
    </source>
</evidence>
<evidence type="ECO:0000256" key="8">
    <source>
        <dbReference type="ARBA" id="ARBA00022840"/>
    </source>
</evidence>
<feature type="coiled-coil region" evidence="18">
    <location>
        <begin position="44"/>
        <end position="99"/>
    </location>
</feature>
<feature type="binding site" evidence="17">
    <location>
        <begin position="258"/>
        <end position="260"/>
    </location>
    <ligand>
        <name>ATP</name>
        <dbReference type="ChEBI" id="CHEBI:30616"/>
    </ligand>
</feature>
<protein>
    <recommendedName>
        <fullName evidence="13">Serine--tRNA ligase</fullName>
        <ecNumber evidence="4">6.1.1.11</ecNumber>
    </recommendedName>
    <alternativeName>
        <fullName evidence="11">Seryl-tRNA synthetase</fullName>
    </alternativeName>
    <alternativeName>
        <fullName evidence="12">Seryl-tRNA(Ser/Sec) synthetase</fullName>
    </alternativeName>
</protein>
<feature type="binding site" evidence="16">
    <location>
        <position position="281"/>
    </location>
    <ligand>
        <name>L-serine</name>
        <dbReference type="ChEBI" id="CHEBI:33384"/>
    </ligand>
</feature>
<dbReference type="Pfam" id="PF00587">
    <property type="entry name" value="tRNA-synt_2b"/>
    <property type="match status" value="1"/>
</dbReference>
<dbReference type="GO" id="GO:0004828">
    <property type="term" value="F:serine-tRNA ligase activity"/>
    <property type="evidence" value="ECO:0007669"/>
    <property type="project" value="UniProtKB-EC"/>
</dbReference>
<evidence type="ECO:0000256" key="6">
    <source>
        <dbReference type="ARBA" id="ARBA00022598"/>
    </source>
</evidence>
<gene>
    <name evidence="20" type="ORF">GBAR_LOCUS29801</name>
</gene>
<evidence type="ECO:0000256" key="1">
    <source>
        <dbReference type="ARBA" id="ARBA00004496"/>
    </source>
</evidence>
<dbReference type="PANTHER" id="PTHR43697">
    <property type="entry name" value="SERYL-TRNA SYNTHETASE"/>
    <property type="match status" value="1"/>
</dbReference>
<keyword evidence="6 20" id="KW-0436">Ligase</keyword>
<dbReference type="GO" id="GO:0005737">
    <property type="term" value="C:cytoplasm"/>
    <property type="evidence" value="ECO:0007669"/>
    <property type="project" value="UniProtKB-SubCell"/>
</dbReference>
<evidence type="ECO:0000256" key="16">
    <source>
        <dbReference type="PIRSR" id="PIRSR001529-1"/>
    </source>
</evidence>
<dbReference type="NCBIfam" id="TIGR00414">
    <property type="entry name" value="serS"/>
    <property type="match status" value="1"/>
</dbReference>
<dbReference type="InterPro" id="IPR015866">
    <property type="entry name" value="Ser-tRNA-synth_1_N"/>
</dbReference>
<evidence type="ECO:0000256" key="11">
    <source>
        <dbReference type="ARBA" id="ARBA00031113"/>
    </source>
</evidence>
<comment type="caution">
    <text evidence="20">The sequence shown here is derived from an EMBL/GenBank/DDBJ whole genome shotgun (WGS) entry which is preliminary data.</text>
</comment>
<keyword evidence="21" id="KW-1185">Reference proteome</keyword>
<dbReference type="InterPro" id="IPR033729">
    <property type="entry name" value="SerRS_core"/>
</dbReference>
<keyword evidence="7" id="KW-0547">Nucleotide-binding</keyword>
<feature type="domain" description="Aminoacyl-transfer RNA synthetases class-II family profile" evidence="19">
    <location>
        <begin position="182"/>
        <end position="406"/>
    </location>
</feature>
<comment type="catalytic activity">
    <reaction evidence="15">
        <text>tRNA(Ser) + L-serine + ATP = L-seryl-tRNA(Ser) + AMP + diphosphate + H(+)</text>
        <dbReference type="Rhea" id="RHEA:12292"/>
        <dbReference type="Rhea" id="RHEA-COMP:9669"/>
        <dbReference type="Rhea" id="RHEA-COMP:9703"/>
        <dbReference type="ChEBI" id="CHEBI:15378"/>
        <dbReference type="ChEBI" id="CHEBI:30616"/>
        <dbReference type="ChEBI" id="CHEBI:33019"/>
        <dbReference type="ChEBI" id="CHEBI:33384"/>
        <dbReference type="ChEBI" id="CHEBI:78442"/>
        <dbReference type="ChEBI" id="CHEBI:78533"/>
        <dbReference type="ChEBI" id="CHEBI:456215"/>
        <dbReference type="EC" id="6.1.1.11"/>
    </reaction>
</comment>
<dbReference type="InterPro" id="IPR006195">
    <property type="entry name" value="aa-tRNA-synth_II"/>
</dbReference>
<keyword evidence="8 17" id="KW-0067">ATP-binding</keyword>
<dbReference type="Gene3D" id="1.10.287.40">
    <property type="entry name" value="Serine-tRNA synthetase, tRNA binding domain"/>
    <property type="match status" value="1"/>
</dbReference>
<dbReference type="EC" id="6.1.1.11" evidence="4"/>
<dbReference type="EMBL" id="CASHTH010004203">
    <property type="protein sequence ID" value="CAI8054635.1"/>
    <property type="molecule type" value="Genomic_DNA"/>
</dbReference>
<proteinExistence type="inferred from homology"/>
<dbReference type="CDD" id="cd00770">
    <property type="entry name" value="SerRS_core"/>
    <property type="match status" value="1"/>
</dbReference>
<evidence type="ECO:0000256" key="7">
    <source>
        <dbReference type="ARBA" id="ARBA00022741"/>
    </source>
</evidence>
<dbReference type="GO" id="GO:0005524">
    <property type="term" value="F:ATP binding"/>
    <property type="evidence" value="ECO:0007669"/>
    <property type="project" value="UniProtKB-KW"/>
</dbReference>